<keyword evidence="2" id="KW-1185">Reference proteome</keyword>
<evidence type="ECO:0000313" key="2">
    <source>
        <dbReference type="Proteomes" id="UP000094329"/>
    </source>
</evidence>
<protein>
    <recommendedName>
        <fullName evidence="3">Transposase</fullName>
    </recommendedName>
</protein>
<dbReference type="RefSeq" id="WP_069314218.1">
    <property type="nucleotide sequence ID" value="NZ_MDTU01000003.1"/>
</dbReference>
<dbReference type="Proteomes" id="UP000094329">
    <property type="component" value="Unassembled WGS sequence"/>
</dbReference>
<dbReference type="EMBL" id="MDTU01000003">
    <property type="protein sequence ID" value="ODN41425.1"/>
    <property type="molecule type" value="Genomic_DNA"/>
</dbReference>
<gene>
    <name evidence="1" type="ORF">BGC07_16820</name>
</gene>
<organism evidence="1 2">
    <name type="scientific">Piscirickettsia litoralis</name>
    <dbReference type="NCBI Taxonomy" id="1891921"/>
    <lineage>
        <taxon>Bacteria</taxon>
        <taxon>Pseudomonadati</taxon>
        <taxon>Pseudomonadota</taxon>
        <taxon>Gammaproteobacteria</taxon>
        <taxon>Thiotrichales</taxon>
        <taxon>Piscirickettsiaceae</taxon>
        <taxon>Piscirickettsia</taxon>
    </lineage>
</organism>
<name>A0ABX3A1V6_9GAMM</name>
<sequence>MTFETEPTGYEKTILSDLQGAWSCFFNALTTNEPFTNLERVIFHYYEATSWESVRDLNQMKKTLLVIKNVISQSNVTEDVTFWLAEVDRIFNDTIQQYQR</sequence>
<accession>A0ABX3A1V6</accession>
<evidence type="ECO:0008006" key="3">
    <source>
        <dbReference type="Google" id="ProtNLM"/>
    </source>
</evidence>
<comment type="caution">
    <text evidence="1">The sequence shown here is derived from an EMBL/GenBank/DDBJ whole genome shotgun (WGS) entry which is preliminary data.</text>
</comment>
<reference evidence="1 2" key="1">
    <citation type="submission" date="2016-08" db="EMBL/GenBank/DDBJ databases">
        <title>Draft genome sequence of Candidatus Piscirickettsia litoralis, from seawater.</title>
        <authorList>
            <person name="Wan X."/>
            <person name="Lee A.J."/>
            <person name="Hou S."/>
            <person name="Donachie S.P."/>
        </authorList>
    </citation>
    <scope>NUCLEOTIDE SEQUENCE [LARGE SCALE GENOMIC DNA]</scope>
    <source>
        <strain evidence="1 2">Y2</strain>
    </source>
</reference>
<evidence type="ECO:0000313" key="1">
    <source>
        <dbReference type="EMBL" id="ODN41425.1"/>
    </source>
</evidence>
<proteinExistence type="predicted"/>